<evidence type="ECO:0000259" key="1">
    <source>
        <dbReference type="PROSITE" id="PS50853"/>
    </source>
</evidence>
<dbReference type="CDD" id="cd00063">
    <property type="entry name" value="FN3"/>
    <property type="match status" value="3"/>
</dbReference>
<feature type="domain" description="Fibronectin type-III" evidence="1">
    <location>
        <begin position="824"/>
        <end position="910"/>
    </location>
</feature>
<reference evidence="3" key="1">
    <citation type="journal article" date="2016" name="Nature">
        <title>Genome evolution in the allotetraploid frog Xenopus laevis.</title>
        <authorList>
            <person name="Session A.M."/>
            <person name="Uno Y."/>
            <person name="Kwon T."/>
            <person name="Chapman J.A."/>
            <person name="Toyoda A."/>
            <person name="Takahashi S."/>
            <person name="Fukui A."/>
            <person name="Hikosaka A."/>
            <person name="Suzuki A."/>
            <person name="Kondo M."/>
            <person name="van Heeringen S.J."/>
            <person name="Quigley I."/>
            <person name="Heinz S."/>
            <person name="Ogino H."/>
            <person name="Ochi H."/>
            <person name="Hellsten U."/>
            <person name="Lyons J.B."/>
            <person name="Simakov O."/>
            <person name="Putnam N."/>
            <person name="Stites J."/>
            <person name="Kuroki Y."/>
            <person name="Tanaka T."/>
            <person name="Michiue T."/>
            <person name="Watanabe M."/>
            <person name="Bogdanovic O."/>
            <person name="Lister R."/>
            <person name="Georgiou G."/>
            <person name="Paranjpe S.S."/>
            <person name="van Kruijsbergen I."/>
            <person name="Shu S."/>
            <person name="Carlson J."/>
            <person name="Kinoshita T."/>
            <person name="Ohta Y."/>
            <person name="Mawaribuchi S."/>
            <person name="Jenkins J."/>
            <person name="Grimwood J."/>
            <person name="Schmutz J."/>
            <person name="Mitros T."/>
            <person name="Mozaffari S.V."/>
            <person name="Suzuki Y."/>
            <person name="Haramoto Y."/>
            <person name="Yamamoto T.S."/>
            <person name="Takagi C."/>
            <person name="Heald R."/>
            <person name="Miller K."/>
            <person name="Haudenschild C."/>
            <person name="Kitzman J."/>
            <person name="Nakayama T."/>
            <person name="Izutsu Y."/>
            <person name="Robert J."/>
            <person name="Fortriede J."/>
            <person name="Burns K."/>
            <person name="Lotay V."/>
            <person name="Karimi K."/>
            <person name="Yasuoka Y."/>
            <person name="Dichmann D.S."/>
            <person name="Flajnik M.F."/>
            <person name="Houston D.W."/>
            <person name="Shendure J."/>
            <person name="DuPasquier L."/>
            <person name="Vize P.D."/>
            <person name="Zorn A.M."/>
            <person name="Ito M."/>
            <person name="Marcotte E.M."/>
            <person name="Wallingford J.B."/>
            <person name="Ito Y."/>
            <person name="Asashima M."/>
            <person name="Ueno N."/>
            <person name="Matsuda Y."/>
            <person name="Veenstra G.J."/>
            <person name="Fujiyama A."/>
            <person name="Harland R.M."/>
            <person name="Taira M."/>
            <person name="Rokhsar D.S."/>
        </authorList>
    </citation>
    <scope>NUCLEOTIDE SEQUENCE [LARGE SCALE GENOMIC DNA]</scope>
    <source>
        <strain evidence="3">J</strain>
    </source>
</reference>
<dbReference type="PANTHER" id="PTHR47135:SF3">
    <property type="entry name" value="FIBRONECTIN TYPE-III DOMAIN-CONTAINING PROTEIN"/>
    <property type="match status" value="1"/>
</dbReference>
<dbReference type="SUPFAM" id="SSF49265">
    <property type="entry name" value="Fibronectin type III"/>
    <property type="match status" value="14"/>
</dbReference>
<organism evidence="2 3">
    <name type="scientific">Xenopus laevis</name>
    <name type="common">African clawed frog</name>
    <dbReference type="NCBI Taxonomy" id="8355"/>
    <lineage>
        <taxon>Eukaryota</taxon>
        <taxon>Metazoa</taxon>
        <taxon>Chordata</taxon>
        <taxon>Craniata</taxon>
        <taxon>Vertebrata</taxon>
        <taxon>Euteleostomi</taxon>
        <taxon>Amphibia</taxon>
        <taxon>Batrachia</taxon>
        <taxon>Anura</taxon>
        <taxon>Pipoidea</taxon>
        <taxon>Pipidae</taxon>
        <taxon>Xenopodinae</taxon>
        <taxon>Xenopus</taxon>
        <taxon>Xenopus</taxon>
    </lineage>
</organism>
<evidence type="ECO:0000313" key="3">
    <source>
        <dbReference type="Proteomes" id="UP000694892"/>
    </source>
</evidence>
<feature type="domain" description="Fibronectin type-III" evidence="1">
    <location>
        <begin position="162"/>
        <end position="247"/>
    </location>
</feature>
<dbReference type="PANTHER" id="PTHR47135">
    <property type="entry name" value="FIBRONECTIN TYPE III DOMAIN-CONTAINING PROTEIN 7"/>
    <property type="match status" value="1"/>
</dbReference>
<dbReference type="EMBL" id="CM004472">
    <property type="protein sequence ID" value="OCT85308.1"/>
    <property type="molecule type" value="Genomic_DNA"/>
</dbReference>
<dbReference type="InterPro" id="IPR036116">
    <property type="entry name" value="FN3_sf"/>
</dbReference>
<evidence type="ECO:0000313" key="2">
    <source>
        <dbReference type="EMBL" id="OCT85308.1"/>
    </source>
</evidence>
<dbReference type="OMA" id="EPCVPMN"/>
<feature type="domain" description="Fibronectin type-III" evidence="1">
    <location>
        <begin position="72"/>
        <end position="160"/>
    </location>
</feature>
<feature type="domain" description="Fibronectin type-III" evidence="1">
    <location>
        <begin position="1085"/>
        <end position="1171"/>
    </location>
</feature>
<sequence length="1692" mass="179132">MAVETFGITCSSKAISPNQFPTDNWIKTCSNTLPACNITGLPCGLELSATVSAANSQCVGPLSNPVKVISGPCTLLNVIAEIDCVSNTGLVSWDSSPGAENYKAIANGTAEDFHTCNSTSTSCDFIGLKCGTTYSVVVIAANKNSSSQPSSPVELKTAPCVPVQNPPQITCGTNVATLSWTKSLGADSYNCSVTAHEEKTHFCSTENQECSINGLMCGRIYRVTVSAINAKCSSPLSAPANLTTVPCQPQNVTAHIDCSRSVAHISWDSAPGALHYTSTLRTSEGTELMCNSTDLTCEINGLQCGQVYTVTVMAFNDYCASTPSFPVDLHSVPCVPSEVHPEVSCESNIATVQWAVAKGAVNYTVTVTGPLTEKYHCQTANTSCSFPQLSCGLEYNSLVVAVGHTHVAVMKVPWLYFILCNDDKAELSWKAALGALGYTATVSTQGIEIVNCSTRETSCIIDGIKCGQIYTMTVETFGVNCNNNVTSTVTFPTAPCVPEQQPPQFSCDTNTASLSWGRTLGAARYISNVTAPNVETLTCETNDMTCNITDFHCGQVYTATVSGINNQCRSLESLPTTVITVPCQPQNVTAKIDCTSFAASVSWDIAPGALRYSATLKASGGEKLKCNSTELGCQVKNLQCGQIYAVTVTAFNELCQSVSSSPIELESVATNLKTASTAHAPKHRSLPREIRRSRRWHQRAPHSELIVKSRIGALLDIITYAGGEQGGGQCKVLVPCVPTQGLADISCESNAVNVSWAPTPGAVNYTATISGPQGQQFICHSLNRACTFPWLSCGAEYNATIVAVGNTCSSVSSQHISFQTVPCQPKNVSAQMICSSSVASVTWHETPGALRYLSTLTSSRAVELTCNSTKLGCEVSSLQCGEAYTVTVSAFNYECQGIPSLPTELLSVPCVPSHIQSKVSCETNTTIMSWAAAEGAVNYIGLVTGPHGEEYECQEVGTSCNITQLSCGLEYNATVLAVGHSCSSKSSEAIAVYTGPCVPQNFTAITDCEDSSAVLTWSKTPGALNYTALARGPDGKDFTCDTESTTCRIPALHCGSTYNVSVRAFNEQCVGESSTVVQLITAPCAPDGLQAEVGCVANSISLSWEQMDNAHSFQCYLTGHDGLTQTCNSTEKKCVFLNLPCGQIYSATVSASTSQCTGPTSKAISIETAPCIPTGIRIDPLCGTKMESLWWDAVAGADMYYAEVTGVNEWTSECITQNRTCNIDGLECGQPYSITLTASNSRCNSTARPVPFYTAPCVPSNVTAVVVCGMNTADISWGPTEGAFNYTATVVGPSGEHSCSTEELTCNAELPECGQTYNVTVTAIHDRCSTESLALKFHSGPCRPEIVAAIINCDNSTASVSWDSAAGAQRYISNISGPNGEEHSCSTTLSACDVSGMKCGHIYNVTVTAVNEQCSNESSVPAQLKTGPCVPQILDVNFNCALDSATLSWGVTLGAKSYESSLTDSSGRIMTCNTTDQSCDIKDLICGENYNATVIALNDQCNSGHSPTVMLHTVPCPPDNITTSIYHASVKPQEVKVSWASSHCGTEYMATVQGGIKNNPDSLFTLESYWTPYMEFYIPVPCSSSFNATVVARNGAGESYPSLPVQGFTAPCSPQVNVPEVSGATMRISWLESVNAEKYKVLNAAANATLCETTSLACDIPFTETDLLVIAVNPSGESNPSILSDYNRSSTP</sequence>
<proteinExistence type="predicted"/>
<name>A0A974HPL4_XENLA</name>
<dbReference type="SMART" id="SM00060">
    <property type="entry name" value="FN3"/>
    <property type="match status" value="15"/>
</dbReference>
<dbReference type="Gene3D" id="2.60.40.10">
    <property type="entry name" value="Immunoglobulins"/>
    <property type="match status" value="8"/>
</dbReference>
<feature type="domain" description="Fibronectin type-III" evidence="1">
    <location>
        <begin position="998"/>
        <end position="1084"/>
    </location>
</feature>
<dbReference type="Proteomes" id="UP000694892">
    <property type="component" value="Chromosome 4L"/>
</dbReference>
<gene>
    <name evidence="2" type="ORF">XELAEV_18023473mg</name>
</gene>
<protein>
    <recommendedName>
        <fullName evidence="1">Fibronectin type-III domain-containing protein</fullName>
    </recommendedName>
</protein>
<feature type="domain" description="Fibronectin type-III" evidence="1">
    <location>
        <begin position="1430"/>
        <end position="1516"/>
    </location>
</feature>
<feature type="domain" description="Fibronectin type-III" evidence="1">
    <location>
        <begin position="584"/>
        <end position="670"/>
    </location>
</feature>
<feature type="domain" description="Fibronectin type-III" evidence="1">
    <location>
        <begin position="248"/>
        <end position="334"/>
    </location>
</feature>
<dbReference type="InterPro" id="IPR003961">
    <property type="entry name" value="FN3_dom"/>
</dbReference>
<dbReference type="PROSITE" id="PS50853">
    <property type="entry name" value="FN3"/>
    <property type="match status" value="8"/>
</dbReference>
<dbReference type="InterPro" id="IPR013783">
    <property type="entry name" value="Ig-like_fold"/>
</dbReference>
<dbReference type="Pfam" id="PF00041">
    <property type="entry name" value="fn3"/>
    <property type="match status" value="1"/>
</dbReference>
<accession>A0A974HPL4</accession>